<dbReference type="Proteomes" id="UP000607559">
    <property type="component" value="Unassembled WGS sequence"/>
</dbReference>
<organism evidence="1 2">
    <name type="scientific">Puia dinghuensis</name>
    <dbReference type="NCBI Taxonomy" id="1792502"/>
    <lineage>
        <taxon>Bacteria</taxon>
        <taxon>Pseudomonadati</taxon>
        <taxon>Bacteroidota</taxon>
        <taxon>Chitinophagia</taxon>
        <taxon>Chitinophagales</taxon>
        <taxon>Chitinophagaceae</taxon>
        <taxon>Puia</taxon>
    </lineage>
</organism>
<proteinExistence type="predicted"/>
<dbReference type="AlphaFoldDB" id="A0A8J2UK85"/>
<dbReference type="EMBL" id="BMJC01000008">
    <property type="protein sequence ID" value="GGB25011.1"/>
    <property type="molecule type" value="Genomic_DNA"/>
</dbReference>
<keyword evidence="2" id="KW-1185">Reference proteome</keyword>
<comment type="caution">
    <text evidence="1">The sequence shown here is derived from an EMBL/GenBank/DDBJ whole genome shotgun (WGS) entry which is preliminary data.</text>
</comment>
<accession>A0A8J2UK85</accession>
<reference evidence="1" key="2">
    <citation type="submission" date="2020-09" db="EMBL/GenBank/DDBJ databases">
        <authorList>
            <person name="Sun Q."/>
            <person name="Zhou Y."/>
        </authorList>
    </citation>
    <scope>NUCLEOTIDE SEQUENCE</scope>
    <source>
        <strain evidence="1">CGMCC 1.15448</strain>
    </source>
</reference>
<protein>
    <submittedName>
        <fullName evidence="1">Uncharacterized protein</fullName>
    </submittedName>
</protein>
<name>A0A8J2UK85_9BACT</name>
<evidence type="ECO:0000313" key="2">
    <source>
        <dbReference type="Proteomes" id="UP000607559"/>
    </source>
</evidence>
<gene>
    <name evidence="1" type="ORF">GCM10011511_56190</name>
</gene>
<reference evidence="1" key="1">
    <citation type="journal article" date="2014" name="Int. J. Syst. Evol. Microbiol.">
        <title>Complete genome sequence of Corynebacterium casei LMG S-19264T (=DSM 44701T), isolated from a smear-ripened cheese.</title>
        <authorList>
            <consortium name="US DOE Joint Genome Institute (JGI-PGF)"/>
            <person name="Walter F."/>
            <person name="Albersmeier A."/>
            <person name="Kalinowski J."/>
            <person name="Ruckert C."/>
        </authorList>
    </citation>
    <scope>NUCLEOTIDE SEQUENCE</scope>
    <source>
        <strain evidence="1">CGMCC 1.15448</strain>
    </source>
</reference>
<sequence>MFEEILNTVKQHFAENPEIAQHIPADQQEAIHNEIATHVANNMPASGETGGGGAASGGGLLSGLFGKVEAAISSGNPIASAVEGGLVASLTSKFGLPAAATGAIAGALPGLLQKLMNKPATA</sequence>
<evidence type="ECO:0000313" key="1">
    <source>
        <dbReference type="EMBL" id="GGB25011.1"/>
    </source>
</evidence>
<dbReference type="RefSeq" id="WP_188938052.1">
    <property type="nucleotide sequence ID" value="NZ_BMJC01000008.1"/>
</dbReference>